<dbReference type="EMBL" id="CM001220">
    <property type="protein sequence ID" value="AES88425.1"/>
    <property type="molecule type" value="Genomic_DNA"/>
</dbReference>
<evidence type="ECO:0008006" key="4">
    <source>
        <dbReference type="Google" id="ProtNLM"/>
    </source>
</evidence>
<dbReference type="Proteomes" id="UP000002051">
    <property type="component" value="Chromosome 4"/>
</dbReference>
<keyword evidence="3" id="KW-1185">Reference proteome</keyword>
<dbReference type="EnsemblPlants" id="AES88425">
    <property type="protein sequence ID" value="AES88425"/>
    <property type="gene ID" value="MTR_4g054990"/>
</dbReference>
<accession>G7JKW5</accession>
<evidence type="ECO:0000313" key="3">
    <source>
        <dbReference type="Proteomes" id="UP000002051"/>
    </source>
</evidence>
<name>G7JKW5_MEDTR</name>
<protein>
    <recommendedName>
        <fullName evidence="4">Reverse transcriptase zinc-binding domain-containing protein</fullName>
    </recommendedName>
</protein>
<gene>
    <name evidence="1" type="ordered locus">MTR_4g054990</name>
</gene>
<reference evidence="1 3" key="1">
    <citation type="journal article" date="2011" name="Nature">
        <title>The Medicago genome provides insight into the evolution of rhizobial symbioses.</title>
        <authorList>
            <person name="Young N.D."/>
            <person name="Debelle F."/>
            <person name="Oldroyd G.E."/>
            <person name="Geurts R."/>
            <person name="Cannon S.B."/>
            <person name="Udvardi M.K."/>
            <person name="Benedito V.A."/>
            <person name="Mayer K.F."/>
            <person name="Gouzy J."/>
            <person name="Schoof H."/>
            <person name="Van de Peer Y."/>
            <person name="Proost S."/>
            <person name="Cook D.R."/>
            <person name="Meyers B.C."/>
            <person name="Spannagl M."/>
            <person name="Cheung F."/>
            <person name="De Mita S."/>
            <person name="Krishnakumar V."/>
            <person name="Gundlach H."/>
            <person name="Zhou S."/>
            <person name="Mudge J."/>
            <person name="Bharti A.K."/>
            <person name="Murray J.D."/>
            <person name="Naoumkina M.A."/>
            <person name="Rosen B."/>
            <person name="Silverstein K.A."/>
            <person name="Tang H."/>
            <person name="Rombauts S."/>
            <person name="Zhao P.X."/>
            <person name="Zhou P."/>
            <person name="Barbe V."/>
            <person name="Bardou P."/>
            <person name="Bechner M."/>
            <person name="Bellec A."/>
            <person name="Berger A."/>
            <person name="Berges H."/>
            <person name="Bidwell S."/>
            <person name="Bisseling T."/>
            <person name="Choisne N."/>
            <person name="Couloux A."/>
            <person name="Denny R."/>
            <person name="Deshpande S."/>
            <person name="Dai X."/>
            <person name="Doyle J.J."/>
            <person name="Dudez A.M."/>
            <person name="Farmer A.D."/>
            <person name="Fouteau S."/>
            <person name="Franken C."/>
            <person name="Gibelin C."/>
            <person name="Gish J."/>
            <person name="Goldstein S."/>
            <person name="Gonzalez A.J."/>
            <person name="Green P.J."/>
            <person name="Hallab A."/>
            <person name="Hartog M."/>
            <person name="Hua A."/>
            <person name="Humphray S.J."/>
            <person name="Jeong D.H."/>
            <person name="Jing Y."/>
            <person name="Jocker A."/>
            <person name="Kenton S.M."/>
            <person name="Kim D.J."/>
            <person name="Klee K."/>
            <person name="Lai H."/>
            <person name="Lang C."/>
            <person name="Lin S."/>
            <person name="Macmil S.L."/>
            <person name="Magdelenat G."/>
            <person name="Matthews L."/>
            <person name="McCorrison J."/>
            <person name="Monaghan E.L."/>
            <person name="Mun J.H."/>
            <person name="Najar F.Z."/>
            <person name="Nicholson C."/>
            <person name="Noirot C."/>
            <person name="O'Bleness M."/>
            <person name="Paule C.R."/>
            <person name="Poulain J."/>
            <person name="Prion F."/>
            <person name="Qin B."/>
            <person name="Qu C."/>
            <person name="Retzel E.F."/>
            <person name="Riddle C."/>
            <person name="Sallet E."/>
            <person name="Samain S."/>
            <person name="Samson N."/>
            <person name="Sanders I."/>
            <person name="Saurat O."/>
            <person name="Scarpelli C."/>
            <person name="Schiex T."/>
            <person name="Segurens B."/>
            <person name="Severin A.J."/>
            <person name="Sherrier D.J."/>
            <person name="Shi R."/>
            <person name="Sims S."/>
            <person name="Singer S.R."/>
            <person name="Sinharoy S."/>
            <person name="Sterck L."/>
            <person name="Viollet A."/>
            <person name="Wang B.B."/>
            <person name="Wang K."/>
            <person name="Wang M."/>
            <person name="Wang X."/>
            <person name="Warfsmann J."/>
            <person name="Weissenbach J."/>
            <person name="White D.D."/>
            <person name="White J.D."/>
            <person name="Wiley G.B."/>
            <person name="Wincker P."/>
            <person name="Xing Y."/>
            <person name="Yang L."/>
            <person name="Yao Z."/>
            <person name="Ying F."/>
            <person name="Zhai J."/>
            <person name="Zhou L."/>
            <person name="Zuber A."/>
            <person name="Denarie J."/>
            <person name="Dixon R.A."/>
            <person name="May G.D."/>
            <person name="Schwartz D.C."/>
            <person name="Rogers J."/>
            <person name="Quetier F."/>
            <person name="Town C.D."/>
            <person name="Roe B.A."/>
        </authorList>
    </citation>
    <scope>NUCLEOTIDE SEQUENCE [LARGE SCALE GENOMIC DNA]</scope>
    <source>
        <strain evidence="1">A17</strain>
        <strain evidence="2 3">cv. Jemalong A17</strain>
    </source>
</reference>
<reference evidence="2" key="3">
    <citation type="submission" date="2015-04" db="UniProtKB">
        <authorList>
            <consortium name="EnsemblPlants"/>
        </authorList>
    </citation>
    <scope>IDENTIFICATION</scope>
    <source>
        <strain evidence="2">cv. Jemalong A17</strain>
    </source>
</reference>
<dbReference type="PaxDb" id="3880-AES88425"/>
<dbReference type="HOGENOM" id="CLU_082252_0_0_1"/>
<evidence type="ECO:0000313" key="1">
    <source>
        <dbReference type="EMBL" id="AES88425.1"/>
    </source>
</evidence>
<reference evidence="1 3" key="2">
    <citation type="journal article" date="2014" name="BMC Genomics">
        <title>An improved genome release (version Mt4.0) for the model legume Medicago truncatula.</title>
        <authorList>
            <person name="Tang H."/>
            <person name="Krishnakumar V."/>
            <person name="Bidwell S."/>
            <person name="Rosen B."/>
            <person name="Chan A."/>
            <person name="Zhou S."/>
            <person name="Gentzbittel L."/>
            <person name="Childs K.L."/>
            <person name="Yandell M."/>
            <person name="Gundlach H."/>
            <person name="Mayer K.F."/>
            <person name="Schwartz D.C."/>
            <person name="Town C.D."/>
        </authorList>
    </citation>
    <scope>GENOME REANNOTATION</scope>
    <source>
        <strain evidence="2 3">cv. Jemalong A17</strain>
    </source>
</reference>
<proteinExistence type="predicted"/>
<dbReference type="AlphaFoldDB" id="G7JKW5"/>
<evidence type="ECO:0000313" key="2">
    <source>
        <dbReference type="EnsemblPlants" id="AES88425"/>
    </source>
</evidence>
<organism evidence="1 3">
    <name type="scientific">Medicago truncatula</name>
    <name type="common">Barrel medic</name>
    <name type="synonym">Medicago tribuloides</name>
    <dbReference type="NCBI Taxonomy" id="3880"/>
    <lineage>
        <taxon>Eukaryota</taxon>
        <taxon>Viridiplantae</taxon>
        <taxon>Streptophyta</taxon>
        <taxon>Embryophyta</taxon>
        <taxon>Tracheophyta</taxon>
        <taxon>Spermatophyta</taxon>
        <taxon>Magnoliopsida</taxon>
        <taxon>eudicotyledons</taxon>
        <taxon>Gunneridae</taxon>
        <taxon>Pentapetalae</taxon>
        <taxon>rosids</taxon>
        <taxon>fabids</taxon>
        <taxon>Fabales</taxon>
        <taxon>Fabaceae</taxon>
        <taxon>Papilionoideae</taxon>
        <taxon>50 kb inversion clade</taxon>
        <taxon>NPAAA clade</taxon>
        <taxon>Hologalegina</taxon>
        <taxon>IRL clade</taxon>
        <taxon>Trifolieae</taxon>
        <taxon>Medicago</taxon>
    </lineage>
</organism>
<sequence length="161" mass="19045">MLTSHEQPHVNQNMELIWHKQTVALHLWTVEARFCVTGCGHVEDVNHMFLSCPFFGALWPMVRAWLDAEGVDSHAISDHFVQFIEYVGGLKFRRSLFHLIWLQCVWVLLKERNDRLFRNCQSSIPLLLDKVKSHTLWWLKDLDLFVIVMARLVLQQLRCSY</sequence>